<dbReference type="SMART" id="SM00906">
    <property type="entry name" value="Fungal_trans"/>
    <property type="match status" value="1"/>
</dbReference>
<dbReference type="InterPro" id="IPR036864">
    <property type="entry name" value="Zn2-C6_fun-type_DNA-bd_sf"/>
</dbReference>
<sequence length="825" mass="91906">MQSTPGRKSNGRLKIKVEQATCDQCRLNKVQCLAPESVEEKCKQCEASGIACTWVIGPRPLGRSPPSPSFVAYLENRVGELERKLRGILPGINLNRELETLAQLPSLPPPQPAYTHLSPTTPSTQSTSTPAATPFQHVPAQDEPPVLNSAPELLKQVRQVSLPSFSGPKQASNLKNDMYWSATASSKAEEPRFHGTSSGEILLRDAKELRREYIPALGSGKILRRRQQFWEPPAPEKRCRDAELEPVQLPPNDLINSLLDVFFRHVNLLFPILHRGQFEHQLGLETHLASDTTGRTFARVLLLVCAVASRWSSDPRVFTDGEPFSAGYEFFRRAGPVTSAVRAQPSLYDVQICILSALFLHGTSAHYAGWVVLGMGIRLAQDVGAHRRKEKVTIENELYKRAFWTLLALDRMMCGALGRPSAMQDLDSDLDPIIELDDEDWPVHGDPFHPFGKASRLSYFNGFIGLCRILGRAIQTIYALDRTRRQIGLIGPEKEGELLADLRRHLEQWKQTVPPHLQLTPMPAPGEFLDQTVSLWATYYHIDITIHREFITKRSALTASCLDRCRHSARECARILEVQLRAEGSTTLLNTVQAAFSSGMVLVFDILAGETSARDQDNPWAPTEDYPQPEKEADVEKCKAFLERAATRWYLPGYWHDTLQEFQRSGNNLVPVAKLEPAYEEPSSKIHEPYAGGAGSLPGPGDSYPFSFSFSPYYGQNYASGQASGMVASVPSASAPSMATHEIFTSSYTAPPNPPPAVYPQNAYFPEAYYGGNTNVPFPGYVSQLNFAPNQGRDDASQWERQSEPSQWQQFAYNPYQDGMGPQPR</sequence>
<dbReference type="GO" id="GO:0008270">
    <property type="term" value="F:zinc ion binding"/>
    <property type="evidence" value="ECO:0007669"/>
    <property type="project" value="InterPro"/>
</dbReference>
<dbReference type="PANTHER" id="PTHR46910">
    <property type="entry name" value="TRANSCRIPTION FACTOR PDR1"/>
    <property type="match status" value="1"/>
</dbReference>
<keyword evidence="2" id="KW-0539">Nucleus</keyword>
<dbReference type="GO" id="GO:0003677">
    <property type="term" value="F:DNA binding"/>
    <property type="evidence" value="ECO:0007669"/>
    <property type="project" value="InterPro"/>
</dbReference>
<accession>A0A8H2WW21</accession>
<feature type="region of interest" description="Disordered" evidence="3">
    <location>
        <begin position="105"/>
        <end position="132"/>
    </location>
</feature>
<dbReference type="SUPFAM" id="SSF57701">
    <property type="entry name" value="Zn2/Cys6 DNA-binding domain"/>
    <property type="match status" value="1"/>
</dbReference>
<evidence type="ECO:0000256" key="3">
    <source>
        <dbReference type="SAM" id="MobiDB-lite"/>
    </source>
</evidence>
<proteinExistence type="predicted"/>
<evidence type="ECO:0000313" key="5">
    <source>
        <dbReference type="EMBL" id="CAE6410976.1"/>
    </source>
</evidence>
<dbReference type="CDD" id="cd12148">
    <property type="entry name" value="fungal_TF_MHR"/>
    <property type="match status" value="1"/>
</dbReference>
<evidence type="ECO:0000259" key="4">
    <source>
        <dbReference type="PROSITE" id="PS00463"/>
    </source>
</evidence>
<dbReference type="Pfam" id="PF04082">
    <property type="entry name" value="Fungal_trans"/>
    <property type="match status" value="1"/>
</dbReference>
<evidence type="ECO:0000256" key="1">
    <source>
        <dbReference type="ARBA" id="ARBA00022723"/>
    </source>
</evidence>
<dbReference type="GO" id="GO:0000981">
    <property type="term" value="F:DNA-binding transcription factor activity, RNA polymerase II-specific"/>
    <property type="evidence" value="ECO:0007669"/>
    <property type="project" value="InterPro"/>
</dbReference>
<feature type="domain" description="Zn(2)-C6 fungal-type" evidence="4">
    <location>
        <begin position="21"/>
        <end position="52"/>
    </location>
</feature>
<dbReference type="EMBL" id="CAJMXA010000007">
    <property type="protein sequence ID" value="CAE6410976.1"/>
    <property type="molecule type" value="Genomic_DNA"/>
</dbReference>
<dbReference type="InterPro" id="IPR007219">
    <property type="entry name" value="XnlR_reg_dom"/>
</dbReference>
<dbReference type="GO" id="GO:0006351">
    <property type="term" value="P:DNA-templated transcription"/>
    <property type="evidence" value="ECO:0007669"/>
    <property type="project" value="InterPro"/>
</dbReference>
<feature type="compositionally biased region" description="Basic and acidic residues" evidence="3">
    <location>
        <begin position="792"/>
        <end position="803"/>
    </location>
</feature>
<dbReference type="AlphaFoldDB" id="A0A8H2WW21"/>
<feature type="compositionally biased region" description="Low complexity" evidence="3">
    <location>
        <begin position="118"/>
        <end position="132"/>
    </location>
</feature>
<dbReference type="InterPro" id="IPR001138">
    <property type="entry name" value="Zn2Cys6_DnaBD"/>
</dbReference>
<evidence type="ECO:0000313" key="6">
    <source>
        <dbReference type="Proteomes" id="UP000663853"/>
    </source>
</evidence>
<gene>
    <name evidence="5" type="ORF">RDB_LOCUS963</name>
</gene>
<evidence type="ECO:0000256" key="2">
    <source>
        <dbReference type="ARBA" id="ARBA00023242"/>
    </source>
</evidence>
<reference evidence="5" key="1">
    <citation type="submission" date="2021-01" db="EMBL/GenBank/DDBJ databases">
        <authorList>
            <person name="Kaushik A."/>
        </authorList>
    </citation>
    <scope>NUCLEOTIDE SEQUENCE</scope>
    <source>
        <strain evidence="5">AG6-10EEA</strain>
    </source>
</reference>
<name>A0A8H2WW21_9AGAM</name>
<protein>
    <recommendedName>
        <fullName evidence="4">Zn(2)-C6 fungal-type domain-containing protein</fullName>
    </recommendedName>
</protein>
<dbReference type="PROSITE" id="PS00463">
    <property type="entry name" value="ZN2_CY6_FUNGAL_1"/>
    <property type="match status" value="1"/>
</dbReference>
<dbReference type="Gene3D" id="4.10.240.10">
    <property type="entry name" value="Zn(2)-C6 fungal-type DNA-binding domain"/>
    <property type="match status" value="1"/>
</dbReference>
<keyword evidence="1" id="KW-0479">Metal-binding</keyword>
<feature type="region of interest" description="Disordered" evidence="3">
    <location>
        <begin position="788"/>
        <end position="825"/>
    </location>
</feature>
<organism evidence="5 6">
    <name type="scientific">Rhizoctonia solani</name>
    <dbReference type="NCBI Taxonomy" id="456999"/>
    <lineage>
        <taxon>Eukaryota</taxon>
        <taxon>Fungi</taxon>
        <taxon>Dikarya</taxon>
        <taxon>Basidiomycota</taxon>
        <taxon>Agaricomycotina</taxon>
        <taxon>Agaricomycetes</taxon>
        <taxon>Cantharellales</taxon>
        <taxon>Ceratobasidiaceae</taxon>
        <taxon>Rhizoctonia</taxon>
    </lineage>
</organism>
<comment type="caution">
    <text evidence="5">The sequence shown here is derived from an EMBL/GenBank/DDBJ whole genome shotgun (WGS) entry which is preliminary data.</text>
</comment>
<dbReference type="InterPro" id="IPR050987">
    <property type="entry name" value="AtrR-like"/>
</dbReference>
<dbReference type="PANTHER" id="PTHR46910:SF38">
    <property type="entry name" value="ZN(2)-C6 FUNGAL-TYPE DOMAIN-CONTAINING PROTEIN"/>
    <property type="match status" value="1"/>
</dbReference>
<dbReference type="Proteomes" id="UP000663853">
    <property type="component" value="Unassembled WGS sequence"/>
</dbReference>